<keyword evidence="2" id="KW-0813">Transport</keyword>
<name>A0A0Z8CFZ9_STRSU</name>
<keyword evidence="6" id="KW-0564">Palmitate</keyword>
<protein>
    <submittedName>
        <fullName evidence="9">Multiple sugar-binding protein</fullName>
    </submittedName>
</protein>
<evidence type="ECO:0000256" key="2">
    <source>
        <dbReference type="ARBA" id="ARBA00022448"/>
    </source>
</evidence>
<keyword evidence="7" id="KW-0449">Lipoprotein</keyword>
<dbReference type="Gene3D" id="3.40.190.10">
    <property type="entry name" value="Periplasmic binding protein-like II"/>
    <property type="match status" value="2"/>
</dbReference>
<dbReference type="PROSITE" id="PS51257">
    <property type="entry name" value="PROKAR_LIPOPROTEIN"/>
    <property type="match status" value="1"/>
</dbReference>
<proteinExistence type="inferred from homology"/>
<comment type="similarity">
    <text evidence="1">Belongs to the bacterial solute-binding protein 1 family.</text>
</comment>
<sequence>MKMKTFLKCASVCAFASFLVACGNASGGSDKVEIEYFSQKPEMQATLQEIIDEFEKENPTIDVKFSNVPDAGTVLKTRMANNEAPDVINIYPQNADFKAYAADGRFLEIGDDAGLNHLKDGAVTPYLVNEKNYTLPLTANAYGIYYNKDKFKELGLEVPTTYAEFVALVDKIKSDGSAAPFALSLNDAWSLNGYHQLAWVTVAGGFDGAEDILIRSAKGAIQDDATTKAVLERLQLLKDNGQKGATGALYADAVAAFAAGDALMLPQGTWAATAVNQQEPEFEYGMFTFPGDKEGGDYTIGAADLALSISADTEHPEESKKFLEYLSRPEVIQKYYDVDGSPTSVEGVDTESKFEETAGVTQYAFTDKHVVWLQSEWESEEEFWNITVEMVKNPNSAELVKKLNAFFDPMKK</sequence>
<dbReference type="AlphaFoldDB" id="A0A0Z8CFZ9"/>
<evidence type="ECO:0000313" key="10">
    <source>
        <dbReference type="Proteomes" id="UP000074825"/>
    </source>
</evidence>
<dbReference type="InterPro" id="IPR050490">
    <property type="entry name" value="Bact_solute-bd_prot1"/>
</dbReference>
<dbReference type="InterPro" id="IPR006059">
    <property type="entry name" value="SBP"/>
</dbReference>
<evidence type="ECO:0000256" key="6">
    <source>
        <dbReference type="ARBA" id="ARBA00023139"/>
    </source>
</evidence>
<keyword evidence="5" id="KW-0472">Membrane</keyword>
<dbReference type="RefSeq" id="WP_014638370.1">
    <property type="nucleotide sequence ID" value="NZ_CEDN01000105.1"/>
</dbReference>
<feature type="chain" id="PRO_5043133891" evidence="8">
    <location>
        <begin position="26"/>
        <end position="412"/>
    </location>
</feature>
<evidence type="ECO:0000313" key="9">
    <source>
        <dbReference type="EMBL" id="CYV41716.1"/>
    </source>
</evidence>
<evidence type="ECO:0000256" key="5">
    <source>
        <dbReference type="ARBA" id="ARBA00023136"/>
    </source>
</evidence>
<feature type="signal peptide" evidence="8">
    <location>
        <begin position="1"/>
        <end position="25"/>
    </location>
</feature>
<evidence type="ECO:0000256" key="4">
    <source>
        <dbReference type="ARBA" id="ARBA00022729"/>
    </source>
</evidence>
<evidence type="ECO:0000256" key="1">
    <source>
        <dbReference type="ARBA" id="ARBA00008520"/>
    </source>
</evidence>
<gene>
    <name evidence="9" type="primary">msmE</name>
    <name evidence="9" type="ORF">ERS132444_00094</name>
</gene>
<dbReference type="Proteomes" id="UP000074825">
    <property type="component" value="Unassembled WGS sequence"/>
</dbReference>
<organism evidence="9 10">
    <name type="scientific">Streptococcus suis</name>
    <dbReference type="NCBI Taxonomy" id="1307"/>
    <lineage>
        <taxon>Bacteria</taxon>
        <taxon>Bacillati</taxon>
        <taxon>Bacillota</taxon>
        <taxon>Bacilli</taxon>
        <taxon>Lactobacillales</taxon>
        <taxon>Streptococcaceae</taxon>
        <taxon>Streptococcus</taxon>
    </lineage>
</organism>
<evidence type="ECO:0000256" key="8">
    <source>
        <dbReference type="SAM" id="SignalP"/>
    </source>
</evidence>
<keyword evidence="4 8" id="KW-0732">Signal</keyword>
<reference evidence="9 10" key="1">
    <citation type="submission" date="2016-02" db="EMBL/GenBank/DDBJ databases">
        <authorList>
            <consortium name="Pathogen Informatics"/>
        </authorList>
    </citation>
    <scope>NUCLEOTIDE SEQUENCE [LARGE SCALE GENOMIC DNA]</scope>
    <source>
        <strain evidence="9 10">LSS82</strain>
    </source>
</reference>
<evidence type="ECO:0000256" key="3">
    <source>
        <dbReference type="ARBA" id="ARBA00022475"/>
    </source>
</evidence>
<dbReference type="InterPro" id="IPR006061">
    <property type="entry name" value="SBP_1_CS"/>
</dbReference>
<keyword evidence="3" id="KW-1003">Cell membrane</keyword>
<evidence type="ECO:0000256" key="7">
    <source>
        <dbReference type="ARBA" id="ARBA00023288"/>
    </source>
</evidence>
<dbReference type="PANTHER" id="PTHR43649:SF33">
    <property type="entry name" value="POLYGALACTURONAN_RHAMNOGALACTURONAN-BINDING PROTEIN YTCQ"/>
    <property type="match status" value="1"/>
</dbReference>
<dbReference type="SUPFAM" id="SSF53850">
    <property type="entry name" value="Periplasmic binding protein-like II"/>
    <property type="match status" value="1"/>
</dbReference>
<dbReference type="EMBL" id="FIIF01000001">
    <property type="protein sequence ID" value="CYV41716.1"/>
    <property type="molecule type" value="Genomic_DNA"/>
</dbReference>
<accession>A0A0Z8CFZ9</accession>
<dbReference type="PROSITE" id="PS01037">
    <property type="entry name" value="SBP_BACTERIAL_1"/>
    <property type="match status" value="1"/>
</dbReference>
<dbReference type="Pfam" id="PF01547">
    <property type="entry name" value="SBP_bac_1"/>
    <property type="match status" value="1"/>
</dbReference>
<dbReference type="PANTHER" id="PTHR43649">
    <property type="entry name" value="ARABINOSE-BINDING PROTEIN-RELATED"/>
    <property type="match status" value="1"/>
</dbReference>
<dbReference type="GO" id="GO:0055085">
    <property type="term" value="P:transmembrane transport"/>
    <property type="evidence" value="ECO:0007669"/>
    <property type="project" value="InterPro"/>
</dbReference>